<dbReference type="Pfam" id="PF00069">
    <property type="entry name" value="Pkinase"/>
    <property type="match status" value="1"/>
</dbReference>
<dbReference type="SUPFAM" id="SSF56112">
    <property type="entry name" value="Protein kinase-like (PK-like)"/>
    <property type="match status" value="1"/>
</dbReference>
<name>A0AAN7AE66_9PEZI</name>
<feature type="non-terminal residue" evidence="2">
    <location>
        <position position="1"/>
    </location>
</feature>
<dbReference type="InterPro" id="IPR000719">
    <property type="entry name" value="Prot_kinase_dom"/>
</dbReference>
<dbReference type="GO" id="GO:0005524">
    <property type="term" value="F:ATP binding"/>
    <property type="evidence" value="ECO:0007669"/>
    <property type="project" value="InterPro"/>
</dbReference>
<dbReference type="Proteomes" id="UP001302126">
    <property type="component" value="Unassembled WGS sequence"/>
</dbReference>
<dbReference type="GO" id="GO:0004672">
    <property type="term" value="F:protein kinase activity"/>
    <property type="evidence" value="ECO:0007669"/>
    <property type="project" value="InterPro"/>
</dbReference>
<evidence type="ECO:0000313" key="2">
    <source>
        <dbReference type="EMBL" id="KAK4185256.1"/>
    </source>
</evidence>
<comment type="caution">
    <text evidence="2">The sequence shown here is derived from an EMBL/GenBank/DDBJ whole genome shotgun (WGS) entry which is preliminary data.</text>
</comment>
<keyword evidence="3" id="KW-1185">Reference proteome</keyword>
<organism evidence="2 3">
    <name type="scientific">Podospora australis</name>
    <dbReference type="NCBI Taxonomy" id="1536484"/>
    <lineage>
        <taxon>Eukaryota</taxon>
        <taxon>Fungi</taxon>
        <taxon>Dikarya</taxon>
        <taxon>Ascomycota</taxon>
        <taxon>Pezizomycotina</taxon>
        <taxon>Sordariomycetes</taxon>
        <taxon>Sordariomycetidae</taxon>
        <taxon>Sordariales</taxon>
        <taxon>Podosporaceae</taxon>
        <taxon>Podospora</taxon>
    </lineage>
</organism>
<dbReference type="PROSITE" id="PS50011">
    <property type="entry name" value="PROTEIN_KINASE_DOM"/>
    <property type="match status" value="1"/>
</dbReference>
<accession>A0AAN7AE66</accession>
<dbReference type="Gene3D" id="1.10.510.10">
    <property type="entry name" value="Transferase(Phosphotransferase) domain 1"/>
    <property type="match status" value="1"/>
</dbReference>
<reference evidence="2" key="2">
    <citation type="submission" date="2023-05" db="EMBL/GenBank/DDBJ databases">
        <authorList>
            <consortium name="Lawrence Berkeley National Laboratory"/>
            <person name="Steindorff A."/>
            <person name="Hensen N."/>
            <person name="Bonometti L."/>
            <person name="Westerberg I."/>
            <person name="Brannstrom I.O."/>
            <person name="Guillou S."/>
            <person name="Cros-Aarteil S."/>
            <person name="Calhoun S."/>
            <person name="Haridas S."/>
            <person name="Kuo A."/>
            <person name="Mondo S."/>
            <person name="Pangilinan J."/>
            <person name="Riley R."/>
            <person name="Labutti K."/>
            <person name="Andreopoulos B."/>
            <person name="Lipzen A."/>
            <person name="Chen C."/>
            <person name="Yanf M."/>
            <person name="Daum C."/>
            <person name="Ng V."/>
            <person name="Clum A."/>
            <person name="Ohm R."/>
            <person name="Martin F."/>
            <person name="Silar P."/>
            <person name="Natvig D."/>
            <person name="Lalanne C."/>
            <person name="Gautier V."/>
            <person name="Ament-Velasquez S.L."/>
            <person name="Kruys A."/>
            <person name="Hutchinson M.I."/>
            <person name="Powell A.J."/>
            <person name="Barry K."/>
            <person name="Miller A.N."/>
            <person name="Grigoriev I.V."/>
            <person name="Debuchy R."/>
            <person name="Gladieux P."/>
            <person name="Thoren M.H."/>
            <person name="Johannesson H."/>
        </authorList>
    </citation>
    <scope>NUCLEOTIDE SEQUENCE</scope>
    <source>
        <strain evidence="2">PSN309</strain>
    </source>
</reference>
<proteinExistence type="predicted"/>
<sequence>ERDSATHLSEEILNILGEPCGNPILDADGKENTMPTAPRYLVYPVAWYSVDTKFPMGDSMFIDFGECFDISHPPKGVGTPGYYRSPEPILKNKFGIPSDLWALACTLFEIRTGRKLFDSFDDSDDDYLETMCMALGRLPEPW</sequence>
<protein>
    <recommendedName>
        <fullName evidence="1">Protein kinase domain-containing protein</fullName>
    </recommendedName>
</protein>
<dbReference type="EMBL" id="MU864456">
    <property type="protein sequence ID" value="KAK4185256.1"/>
    <property type="molecule type" value="Genomic_DNA"/>
</dbReference>
<feature type="domain" description="Protein kinase" evidence="1">
    <location>
        <begin position="1"/>
        <end position="142"/>
    </location>
</feature>
<evidence type="ECO:0000313" key="3">
    <source>
        <dbReference type="Proteomes" id="UP001302126"/>
    </source>
</evidence>
<reference evidence="2" key="1">
    <citation type="journal article" date="2023" name="Mol. Phylogenet. Evol.">
        <title>Genome-scale phylogeny and comparative genomics of the fungal order Sordariales.</title>
        <authorList>
            <person name="Hensen N."/>
            <person name="Bonometti L."/>
            <person name="Westerberg I."/>
            <person name="Brannstrom I.O."/>
            <person name="Guillou S."/>
            <person name="Cros-Aarteil S."/>
            <person name="Calhoun S."/>
            <person name="Haridas S."/>
            <person name="Kuo A."/>
            <person name="Mondo S."/>
            <person name="Pangilinan J."/>
            <person name="Riley R."/>
            <person name="LaButti K."/>
            <person name="Andreopoulos B."/>
            <person name="Lipzen A."/>
            <person name="Chen C."/>
            <person name="Yan M."/>
            <person name="Daum C."/>
            <person name="Ng V."/>
            <person name="Clum A."/>
            <person name="Steindorff A."/>
            <person name="Ohm R.A."/>
            <person name="Martin F."/>
            <person name="Silar P."/>
            <person name="Natvig D.O."/>
            <person name="Lalanne C."/>
            <person name="Gautier V."/>
            <person name="Ament-Velasquez S.L."/>
            <person name="Kruys A."/>
            <person name="Hutchinson M.I."/>
            <person name="Powell A.J."/>
            <person name="Barry K."/>
            <person name="Miller A.N."/>
            <person name="Grigoriev I.V."/>
            <person name="Debuchy R."/>
            <person name="Gladieux P."/>
            <person name="Hiltunen Thoren M."/>
            <person name="Johannesson H."/>
        </authorList>
    </citation>
    <scope>NUCLEOTIDE SEQUENCE</scope>
    <source>
        <strain evidence="2">PSN309</strain>
    </source>
</reference>
<evidence type="ECO:0000259" key="1">
    <source>
        <dbReference type="PROSITE" id="PS50011"/>
    </source>
</evidence>
<dbReference type="InterPro" id="IPR011009">
    <property type="entry name" value="Kinase-like_dom_sf"/>
</dbReference>
<gene>
    <name evidence="2" type="ORF">QBC35DRAFT_21160</name>
</gene>
<dbReference type="AlphaFoldDB" id="A0AAN7AE66"/>